<dbReference type="PANTHER" id="PTHR19143:SF327">
    <property type="entry name" value="FI21813P1-RELATED"/>
    <property type="match status" value="1"/>
</dbReference>
<dbReference type="CDD" id="cd00087">
    <property type="entry name" value="FReD"/>
    <property type="match status" value="1"/>
</dbReference>
<dbReference type="SUPFAM" id="SSF56496">
    <property type="entry name" value="Fibrinogen C-terminal domain-like"/>
    <property type="match status" value="2"/>
</dbReference>
<dbReference type="PANTHER" id="PTHR19143">
    <property type="entry name" value="FIBRINOGEN/TENASCIN/ANGIOPOEITIN"/>
    <property type="match status" value="1"/>
</dbReference>
<accession>A0A182MYC6</accession>
<proteinExistence type="predicted"/>
<sequence>MQVLASCSGVYSWSYPGNKFGFYVNREGLKSHGDDWFVFQRRIDGSVKFDRSWNEYEDGFGDLCDEHWLGLRKLYSMLQTGRHELLVEMETFFGEVIYAKYDDFKLRYDNENYKLTSLGSYTGNAKDSLTHRQSKVFATFDKNDVNNCARIFGGGWWFDNCYDAYVLTSTYILVIAVDNLNCISCYRHLNGRYRQRASGFGFEMLLARLDALESRLNERLELLSTSTTKLEDQLKETSDKLEKVTKSVSTLDERLKVFENTNTNAFTSLRSHITQLSNGLSTSVGSLKDSGREFSKHLEQRMQVLASCSGVYSWSYPGKKFGFYVHREGLKSHGYGGDWFVFQRRIDGSVEFNRSWTEYKDGFGDLCGEHWLGLKKLRNMLTTRRHELLVEMETFLGETLYAKYDDFQLGNESDGYKLKSLGNYSGNAKDSLTPHIGKVFVTFDKNDVHNCARLYGGGWWFDNCYHAHLNGRYQQKDDHYRMGVSWTEFNKNYSMKSTKMMVRLYS</sequence>
<dbReference type="STRING" id="7168.A0A182MYC6"/>
<evidence type="ECO:0000256" key="1">
    <source>
        <dbReference type="ARBA" id="ARBA00023157"/>
    </source>
</evidence>
<evidence type="ECO:0000313" key="4">
    <source>
        <dbReference type="EnsemblMetazoa" id="ADIR000381-PA"/>
    </source>
</evidence>
<keyword evidence="1" id="KW-1015">Disulfide bond</keyword>
<dbReference type="Gene3D" id="3.90.215.10">
    <property type="entry name" value="Gamma Fibrinogen, chain A, domain 1"/>
    <property type="match status" value="2"/>
</dbReference>
<dbReference type="VEuPathDB" id="VectorBase:ADIR000381"/>
<dbReference type="InterPro" id="IPR020837">
    <property type="entry name" value="Fibrinogen_CS"/>
</dbReference>
<keyword evidence="5" id="KW-1185">Reference proteome</keyword>
<dbReference type="AlphaFoldDB" id="A0A182MYC6"/>
<name>A0A182MYC6_9DIPT</name>
<dbReference type="Pfam" id="PF00147">
    <property type="entry name" value="Fibrinogen_C"/>
    <property type="match status" value="2"/>
</dbReference>
<dbReference type="PROSITE" id="PS00514">
    <property type="entry name" value="FIBRINOGEN_C_1"/>
    <property type="match status" value="1"/>
</dbReference>
<keyword evidence="2" id="KW-0175">Coiled coil</keyword>
<organism evidence="4 5">
    <name type="scientific">Anopheles dirus</name>
    <dbReference type="NCBI Taxonomy" id="7168"/>
    <lineage>
        <taxon>Eukaryota</taxon>
        <taxon>Metazoa</taxon>
        <taxon>Ecdysozoa</taxon>
        <taxon>Arthropoda</taxon>
        <taxon>Hexapoda</taxon>
        <taxon>Insecta</taxon>
        <taxon>Pterygota</taxon>
        <taxon>Neoptera</taxon>
        <taxon>Endopterygota</taxon>
        <taxon>Diptera</taxon>
        <taxon>Nematocera</taxon>
        <taxon>Culicoidea</taxon>
        <taxon>Culicidae</taxon>
        <taxon>Anophelinae</taxon>
        <taxon>Anopheles</taxon>
    </lineage>
</organism>
<dbReference type="EnsemblMetazoa" id="ADIR000381-RA">
    <property type="protein sequence ID" value="ADIR000381-PA"/>
    <property type="gene ID" value="ADIR000381"/>
</dbReference>
<dbReference type="Gene3D" id="4.10.530.10">
    <property type="entry name" value="Gamma-fibrinogen Carboxyl Terminal Fragment, domain 2"/>
    <property type="match status" value="1"/>
</dbReference>
<dbReference type="InterPro" id="IPR002181">
    <property type="entry name" value="Fibrinogen_a/b/g_C_dom"/>
</dbReference>
<reference evidence="5" key="1">
    <citation type="submission" date="2013-03" db="EMBL/GenBank/DDBJ databases">
        <title>The Genome Sequence of Anopheles dirus WRAIR2.</title>
        <authorList>
            <consortium name="The Broad Institute Genomics Platform"/>
            <person name="Neafsey D.E."/>
            <person name="Walton C."/>
            <person name="Walker B."/>
            <person name="Young S.K."/>
            <person name="Zeng Q."/>
            <person name="Gargeya S."/>
            <person name="Fitzgerald M."/>
            <person name="Haas B."/>
            <person name="Abouelleil A."/>
            <person name="Allen A.W."/>
            <person name="Alvarado L."/>
            <person name="Arachchi H.M."/>
            <person name="Berlin A.M."/>
            <person name="Chapman S.B."/>
            <person name="Gainer-Dewar J."/>
            <person name="Goldberg J."/>
            <person name="Griggs A."/>
            <person name="Gujja S."/>
            <person name="Hansen M."/>
            <person name="Howarth C."/>
            <person name="Imamovic A."/>
            <person name="Ireland A."/>
            <person name="Larimer J."/>
            <person name="McCowan C."/>
            <person name="Murphy C."/>
            <person name="Pearson M."/>
            <person name="Poon T.W."/>
            <person name="Priest M."/>
            <person name="Roberts A."/>
            <person name="Saif S."/>
            <person name="Shea T."/>
            <person name="Sisk P."/>
            <person name="Sykes S."/>
            <person name="Wortman J."/>
            <person name="Nusbaum C."/>
            <person name="Birren B."/>
        </authorList>
    </citation>
    <scope>NUCLEOTIDE SEQUENCE [LARGE SCALE GENOMIC DNA]</scope>
    <source>
        <strain evidence="5">WRAIR2</strain>
    </source>
</reference>
<dbReference type="GO" id="GO:0005615">
    <property type="term" value="C:extracellular space"/>
    <property type="evidence" value="ECO:0007669"/>
    <property type="project" value="TreeGrafter"/>
</dbReference>
<evidence type="ECO:0000259" key="3">
    <source>
        <dbReference type="PROSITE" id="PS51406"/>
    </source>
</evidence>
<dbReference type="InterPro" id="IPR036056">
    <property type="entry name" value="Fibrinogen-like_C"/>
</dbReference>
<feature type="coiled-coil region" evidence="2">
    <location>
        <begin position="227"/>
        <end position="254"/>
    </location>
</feature>
<feature type="domain" description="Fibrinogen C-terminal" evidence="3">
    <location>
        <begin position="1"/>
        <end position="164"/>
    </location>
</feature>
<evidence type="ECO:0000313" key="5">
    <source>
        <dbReference type="Proteomes" id="UP000075884"/>
    </source>
</evidence>
<protein>
    <recommendedName>
        <fullName evidence="3">Fibrinogen C-terminal domain-containing protein</fullName>
    </recommendedName>
</protein>
<reference evidence="4" key="2">
    <citation type="submission" date="2020-05" db="UniProtKB">
        <authorList>
            <consortium name="EnsemblMetazoa"/>
        </authorList>
    </citation>
    <scope>IDENTIFICATION</scope>
    <source>
        <strain evidence="4">WRAIR2</strain>
    </source>
</reference>
<dbReference type="InterPro" id="IPR050373">
    <property type="entry name" value="Fibrinogen_C-term_domain"/>
</dbReference>
<dbReference type="PROSITE" id="PS51406">
    <property type="entry name" value="FIBRINOGEN_C_2"/>
    <property type="match status" value="2"/>
</dbReference>
<evidence type="ECO:0000256" key="2">
    <source>
        <dbReference type="SAM" id="Coils"/>
    </source>
</evidence>
<dbReference type="InterPro" id="IPR014716">
    <property type="entry name" value="Fibrinogen_a/b/g_C_1"/>
</dbReference>
<dbReference type="Proteomes" id="UP000075884">
    <property type="component" value="Unassembled WGS sequence"/>
</dbReference>
<dbReference type="SMART" id="SM00186">
    <property type="entry name" value="FBG"/>
    <property type="match status" value="2"/>
</dbReference>
<feature type="domain" description="Fibrinogen C-terminal" evidence="3">
    <location>
        <begin position="299"/>
        <end position="506"/>
    </location>
</feature>